<evidence type="ECO:0000313" key="1">
    <source>
        <dbReference type="EMBL" id="KAK8008099.1"/>
    </source>
</evidence>
<comment type="caution">
    <text evidence="1">The sequence shown here is derived from an EMBL/GenBank/DDBJ whole genome shotgun (WGS) entry which is preliminary data.</text>
</comment>
<proteinExistence type="predicted"/>
<evidence type="ECO:0000313" key="2">
    <source>
        <dbReference type="Proteomes" id="UP001396898"/>
    </source>
</evidence>
<evidence type="ECO:0008006" key="3">
    <source>
        <dbReference type="Google" id="ProtNLM"/>
    </source>
</evidence>
<dbReference type="Proteomes" id="UP001396898">
    <property type="component" value="Unassembled WGS sequence"/>
</dbReference>
<sequence>MASFLDLPREIRDDILHHVLLLEHPAPAEREDEADRTPITDITARCRLFKDSVLYEKQTVRPMATALMLANRQLNNETQAALYRLPDQGRRFKVDIMFLEERELWVTFTHVPLCRTSLDQVDVTIRLVGTMRGFGAGFSHEKTNIPPLRQNLGRDHGPPAVVFPFYYALERFLRAGPTGQPATTPDRTDLDRHMVVKHLVLNFVSPDDPNLLAGPDERILWRRARRLGGTPLTPASTLATLTAEREAVEYQAKLGRPEWLAGLLASCLRMMINTTPRMALRHGGLLYERVGEISVKVDGATIEKIDLGAMIDRLSCHLSPASPRYEDVKVRFDEWHVSVLASRRAAGL</sequence>
<accession>A0ABR1RBZ9</accession>
<dbReference type="EMBL" id="JAQQWI010000016">
    <property type="protein sequence ID" value="KAK8008099.1"/>
    <property type="molecule type" value="Genomic_DNA"/>
</dbReference>
<keyword evidence="2" id="KW-1185">Reference proteome</keyword>
<reference evidence="1 2" key="1">
    <citation type="submission" date="2023-01" db="EMBL/GenBank/DDBJ databases">
        <title>Analysis of 21 Apiospora genomes using comparative genomics revels a genus with tremendous synthesis potential of carbohydrate active enzymes and secondary metabolites.</title>
        <authorList>
            <person name="Sorensen T."/>
        </authorList>
    </citation>
    <scope>NUCLEOTIDE SEQUENCE [LARGE SCALE GENOMIC DNA]</scope>
    <source>
        <strain evidence="1 2">CBS 20057</strain>
    </source>
</reference>
<gene>
    <name evidence="1" type="ORF">PG991_010650</name>
</gene>
<organism evidence="1 2">
    <name type="scientific">Apiospora marii</name>
    <dbReference type="NCBI Taxonomy" id="335849"/>
    <lineage>
        <taxon>Eukaryota</taxon>
        <taxon>Fungi</taxon>
        <taxon>Dikarya</taxon>
        <taxon>Ascomycota</taxon>
        <taxon>Pezizomycotina</taxon>
        <taxon>Sordariomycetes</taxon>
        <taxon>Xylariomycetidae</taxon>
        <taxon>Amphisphaeriales</taxon>
        <taxon>Apiosporaceae</taxon>
        <taxon>Apiospora</taxon>
    </lineage>
</organism>
<protein>
    <recommendedName>
        <fullName evidence="3">F-box domain-containing protein</fullName>
    </recommendedName>
</protein>
<name>A0ABR1RBZ9_9PEZI</name>